<dbReference type="EMBL" id="CM044702">
    <property type="protein sequence ID" value="KAI5677485.1"/>
    <property type="molecule type" value="Genomic_DNA"/>
</dbReference>
<protein>
    <submittedName>
        <fullName evidence="1">Uncharacterized protein</fullName>
    </submittedName>
</protein>
<gene>
    <name evidence="1" type="ORF">M9H77_08435</name>
</gene>
<organism evidence="1 2">
    <name type="scientific">Catharanthus roseus</name>
    <name type="common">Madagascar periwinkle</name>
    <name type="synonym">Vinca rosea</name>
    <dbReference type="NCBI Taxonomy" id="4058"/>
    <lineage>
        <taxon>Eukaryota</taxon>
        <taxon>Viridiplantae</taxon>
        <taxon>Streptophyta</taxon>
        <taxon>Embryophyta</taxon>
        <taxon>Tracheophyta</taxon>
        <taxon>Spermatophyta</taxon>
        <taxon>Magnoliopsida</taxon>
        <taxon>eudicotyledons</taxon>
        <taxon>Gunneridae</taxon>
        <taxon>Pentapetalae</taxon>
        <taxon>asterids</taxon>
        <taxon>lamiids</taxon>
        <taxon>Gentianales</taxon>
        <taxon>Apocynaceae</taxon>
        <taxon>Rauvolfioideae</taxon>
        <taxon>Vinceae</taxon>
        <taxon>Catharanthinae</taxon>
        <taxon>Catharanthus</taxon>
    </lineage>
</organism>
<name>A0ACC0BXV9_CATRO</name>
<sequence>MVRPRVHRGDDDLGPMTDRTDRVEGRVVTVSSHGVRGCHSTSDILSTPTPFGPSIYYDPGAPGLPPSHPLYCLGPVLLPHETVRTRPHPMTLMDLLKHHLHHMIHMHMLLLCLSICPAGIGHIVEILEELDSRLSTELRAACYIQYLLGSSLFIDKSGNIVPAKLWPIVKHVWSSGMDILVISYVCLSGEIGSEVVQAIYPESCPTGWVDSMHFGTPYSPSRAPQASKQQVVPSQECVYRSIVAGGTFTPADGDMDQCPCCTTLSLYRRLHGIISPPHSPEDTES</sequence>
<accession>A0ACC0BXV9</accession>
<keyword evidence="2" id="KW-1185">Reference proteome</keyword>
<reference evidence="2" key="1">
    <citation type="journal article" date="2023" name="Nat. Plants">
        <title>Single-cell RNA sequencing provides a high-resolution roadmap for understanding the multicellular compartmentation of specialized metabolism.</title>
        <authorList>
            <person name="Sun S."/>
            <person name="Shen X."/>
            <person name="Li Y."/>
            <person name="Li Y."/>
            <person name="Wang S."/>
            <person name="Li R."/>
            <person name="Zhang H."/>
            <person name="Shen G."/>
            <person name="Guo B."/>
            <person name="Wei J."/>
            <person name="Xu J."/>
            <person name="St-Pierre B."/>
            <person name="Chen S."/>
            <person name="Sun C."/>
        </authorList>
    </citation>
    <scope>NUCLEOTIDE SEQUENCE [LARGE SCALE GENOMIC DNA]</scope>
</reference>
<evidence type="ECO:0000313" key="2">
    <source>
        <dbReference type="Proteomes" id="UP001060085"/>
    </source>
</evidence>
<dbReference type="Proteomes" id="UP001060085">
    <property type="component" value="Linkage Group LG02"/>
</dbReference>
<comment type="caution">
    <text evidence="1">The sequence shown here is derived from an EMBL/GenBank/DDBJ whole genome shotgun (WGS) entry which is preliminary data.</text>
</comment>
<proteinExistence type="predicted"/>
<evidence type="ECO:0000313" key="1">
    <source>
        <dbReference type="EMBL" id="KAI5677485.1"/>
    </source>
</evidence>